<feature type="domain" description="Glycosyl hydrolase family 31 C-terminal" evidence="7">
    <location>
        <begin position="804"/>
        <end position="894"/>
    </location>
</feature>
<dbReference type="GeneID" id="37013067"/>
<evidence type="ECO:0000259" key="7">
    <source>
        <dbReference type="Pfam" id="PF21365"/>
    </source>
</evidence>
<dbReference type="InterPro" id="IPR048395">
    <property type="entry name" value="Glyco_hydro_31_C"/>
</dbReference>
<dbReference type="EMBL" id="KZ819321">
    <property type="protein sequence ID" value="PWN23732.1"/>
    <property type="molecule type" value="Genomic_DNA"/>
</dbReference>
<dbReference type="PANTHER" id="PTHR22762">
    <property type="entry name" value="ALPHA-GLUCOSIDASE"/>
    <property type="match status" value="1"/>
</dbReference>
<dbReference type="SUPFAM" id="SSF74650">
    <property type="entry name" value="Galactose mutarotase-like"/>
    <property type="match status" value="1"/>
</dbReference>
<feature type="region of interest" description="Disordered" evidence="4">
    <location>
        <begin position="114"/>
        <end position="135"/>
    </location>
</feature>
<dbReference type="InterPro" id="IPR000322">
    <property type="entry name" value="Glyco_hydro_31_TIM"/>
</dbReference>
<dbReference type="InterPro" id="IPR017853">
    <property type="entry name" value="GH"/>
</dbReference>
<dbReference type="InterPro" id="IPR013780">
    <property type="entry name" value="Glyco_hydro_b"/>
</dbReference>
<dbReference type="Pfam" id="PF01055">
    <property type="entry name" value="Glyco_hydro_31_2nd"/>
    <property type="match status" value="1"/>
</dbReference>
<dbReference type="CDD" id="cd06602">
    <property type="entry name" value="GH31_MGAM_SI_GAA"/>
    <property type="match status" value="1"/>
</dbReference>
<evidence type="ECO:0000256" key="1">
    <source>
        <dbReference type="ARBA" id="ARBA00007806"/>
    </source>
</evidence>
<dbReference type="OrthoDB" id="5839090at2759"/>
<keyword evidence="3" id="KW-0378">Hydrolase</keyword>
<dbReference type="Gene3D" id="2.60.40.1760">
    <property type="entry name" value="glycosyl hydrolase (family 31)"/>
    <property type="match status" value="1"/>
</dbReference>
<organism evidence="8 9">
    <name type="scientific">Pseudomicrostroma glucosiphilum</name>
    <dbReference type="NCBI Taxonomy" id="1684307"/>
    <lineage>
        <taxon>Eukaryota</taxon>
        <taxon>Fungi</taxon>
        <taxon>Dikarya</taxon>
        <taxon>Basidiomycota</taxon>
        <taxon>Ustilaginomycotina</taxon>
        <taxon>Exobasidiomycetes</taxon>
        <taxon>Microstromatales</taxon>
        <taxon>Microstromatales incertae sedis</taxon>
        <taxon>Pseudomicrostroma</taxon>
    </lineage>
</organism>
<evidence type="ECO:0000313" key="9">
    <source>
        <dbReference type="Proteomes" id="UP000245942"/>
    </source>
</evidence>
<dbReference type="GO" id="GO:0030246">
    <property type="term" value="F:carbohydrate binding"/>
    <property type="evidence" value="ECO:0007669"/>
    <property type="project" value="InterPro"/>
</dbReference>
<protein>
    <submittedName>
        <fullName evidence="8">Putative alpha-glucosidase</fullName>
    </submittedName>
</protein>
<accession>A0A316UES9</accession>
<evidence type="ECO:0000256" key="3">
    <source>
        <dbReference type="RuleBase" id="RU361185"/>
    </source>
</evidence>
<reference evidence="8 9" key="1">
    <citation type="journal article" date="2018" name="Mol. Biol. Evol.">
        <title>Broad Genomic Sampling Reveals a Smut Pathogenic Ancestry of the Fungal Clade Ustilaginomycotina.</title>
        <authorList>
            <person name="Kijpornyongpan T."/>
            <person name="Mondo S.J."/>
            <person name="Barry K."/>
            <person name="Sandor L."/>
            <person name="Lee J."/>
            <person name="Lipzen A."/>
            <person name="Pangilinan J."/>
            <person name="LaButti K."/>
            <person name="Hainaut M."/>
            <person name="Henrissat B."/>
            <person name="Grigoriev I.V."/>
            <person name="Spatafora J.W."/>
            <person name="Aime M.C."/>
        </authorList>
    </citation>
    <scope>NUCLEOTIDE SEQUENCE [LARGE SCALE GENOMIC DNA]</scope>
    <source>
        <strain evidence="8 9">MCA 4718</strain>
    </source>
</reference>
<name>A0A316UES9_9BASI</name>
<dbReference type="PANTHER" id="PTHR22762:SF133">
    <property type="entry name" value="P-TYPE DOMAIN-CONTAINING PROTEIN"/>
    <property type="match status" value="1"/>
</dbReference>
<dbReference type="AlphaFoldDB" id="A0A316UES9"/>
<evidence type="ECO:0000313" key="8">
    <source>
        <dbReference type="EMBL" id="PWN23732.1"/>
    </source>
</evidence>
<evidence type="ECO:0000259" key="6">
    <source>
        <dbReference type="Pfam" id="PF01055"/>
    </source>
</evidence>
<feature type="chain" id="PRO_5016244121" evidence="5">
    <location>
        <begin position="19"/>
        <end position="1019"/>
    </location>
</feature>
<proteinExistence type="inferred from homology"/>
<evidence type="ECO:0000256" key="2">
    <source>
        <dbReference type="ARBA" id="ARBA00023180"/>
    </source>
</evidence>
<feature type="domain" description="Glycoside hydrolase family 31 TIM barrel" evidence="6">
    <location>
        <begin position="346"/>
        <end position="795"/>
    </location>
</feature>
<dbReference type="STRING" id="1684307.A0A316UES9"/>
<dbReference type="Pfam" id="PF21365">
    <property type="entry name" value="Glyco_hydro_31_3rd"/>
    <property type="match status" value="1"/>
</dbReference>
<keyword evidence="2" id="KW-0325">Glycoprotein</keyword>
<sequence>MLSRQLQALALAAGLALAAPAPADQLLERRASHGIKPSFNTSACPGYQLVGEPRKEKGGFTATLSLAGEACNAYGVDIDNLTLAVVFEKPEQLHVHVYDSAREQYQLPSGVVFDRPGDDPATDGNSTAEESHLEFHHTGSKTPWAFWVTRKSNGDIIFDTRPENIPTFDTPMDLDGLSDGKHNSTKMPSHPMIFENQYLQLSSALPKDANIYGLGEYISGSFRRDNKATLQPFFTLDAGDPVDSNMYGYHPSWIEVRSEDNSSSINTHAVYYQNTAGMDVLLREGVIQTRAIGGTLDFRFFSGDADSSSQSDVTEDTVVSTRAENQTGKNSPMTAISQYVSFIGTPIMVPRWSLGFHLCRWGYSSANETLGIAKSMREHDIPLEVQWNDIDYMHQFRDWTTDPQNFSASDYKLLTDYLSKHHQHYIPIVDAAVGANPPNNTAHYYPAETGAQLDTFLKNANGTDYIGQVWPGNAYFPSWTADNTQDWWTESLRNFTQVVDLSGAWLDMSEPSSFCVGSCGSQGNIIADYSVPTTVYGWPEGYDNATFGDSGNITVDGHLTYTQGYTTVAKRSMEVEVPPSTTLVSRAAESHNSSDHFYSVPDWSYANASQRYLAVPPYAIHNAIYTTPFSLVDNLDQKTAAMDSLDNKNKFYDVHNLFGTLETKTTFNAFRELKPKERPFLVARSTHPGAGKYTHHWLGDNYSTWSYFWRSMQGILQFQIFGIPMVGPDTVGFNRNAGEELALRWQVASAMLAPFYRNHNTIKALAQEPFRWSSTTNATRIANYKRNELLAYYYSVMARASLDGTPAVRALWYEFPETYADTSDAQSQVLFGPSLLVSPVFEPNVSSVKAYFPEAGGKWRSVFSYEALDVPANTNVSISAPLGTINAHIRPGSVMLTHAEPKYSTQESADGPYGLLVNLNKNDDAEGDFYVDDGISMPPTPSRELSFKASKGVLKGDSSGDYDITQKLSTAIILGVGSRPQNVSFSGKTVDYKYEAGKQMLNVTGLSGDLNKGWTLKWA</sequence>
<dbReference type="Gene3D" id="3.20.20.80">
    <property type="entry name" value="Glycosidases"/>
    <property type="match status" value="2"/>
</dbReference>
<dbReference type="GO" id="GO:0004553">
    <property type="term" value="F:hydrolase activity, hydrolyzing O-glycosyl compounds"/>
    <property type="evidence" value="ECO:0007669"/>
    <property type="project" value="InterPro"/>
</dbReference>
<feature type="signal peptide" evidence="5">
    <location>
        <begin position="1"/>
        <end position="18"/>
    </location>
</feature>
<dbReference type="SUPFAM" id="SSF51445">
    <property type="entry name" value="(Trans)glycosidases"/>
    <property type="match status" value="1"/>
</dbReference>
<dbReference type="Gene3D" id="2.60.40.1180">
    <property type="entry name" value="Golgi alpha-mannosidase II"/>
    <property type="match status" value="2"/>
</dbReference>
<dbReference type="Proteomes" id="UP000245942">
    <property type="component" value="Unassembled WGS sequence"/>
</dbReference>
<dbReference type="GO" id="GO:0005975">
    <property type="term" value="P:carbohydrate metabolic process"/>
    <property type="evidence" value="ECO:0007669"/>
    <property type="project" value="InterPro"/>
</dbReference>
<gene>
    <name evidence="8" type="ORF">BCV69DRAFT_279658</name>
</gene>
<keyword evidence="9" id="KW-1185">Reference proteome</keyword>
<dbReference type="InterPro" id="IPR011013">
    <property type="entry name" value="Gal_mutarotase_sf_dom"/>
</dbReference>
<dbReference type="CDD" id="cd14752">
    <property type="entry name" value="GH31_N"/>
    <property type="match status" value="1"/>
</dbReference>
<keyword evidence="3" id="KW-0326">Glycosidase</keyword>
<dbReference type="RefSeq" id="XP_025350892.1">
    <property type="nucleotide sequence ID" value="XM_025491333.1"/>
</dbReference>
<comment type="similarity">
    <text evidence="1 3">Belongs to the glycosyl hydrolase 31 family.</text>
</comment>
<evidence type="ECO:0000256" key="5">
    <source>
        <dbReference type="SAM" id="SignalP"/>
    </source>
</evidence>
<dbReference type="SUPFAM" id="SSF51011">
    <property type="entry name" value="Glycosyl hydrolase domain"/>
    <property type="match status" value="1"/>
</dbReference>
<evidence type="ECO:0000256" key="4">
    <source>
        <dbReference type="SAM" id="MobiDB-lite"/>
    </source>
</evidence>
<keyword evidence="5" id="KW-0732">Signal</keyword>